<feature type="transmembrane region" description="Helical" evidence="6">
    <location>
        <begin position="210"/>
        <end position="232"/>
    </location>
</feature>
<dbReference type="Pfam" id="PF07690">
    <property type="entry name" value="MFS_1"/>
    <property type="match status" value="1"/>
</dbReference>
<feature type="transmembrane region" description="Helical" evidence="6">
    <location>
        <begin position="441"/>
        <end position="459"/>
    </location>
</feature>
<dbReference type="Gene3D" id="1.20.1250.20">
    <property type="entry name" value="MFS general substrate transporter like domains"/>
    <property type="match status" value="1"/>
</dbReference>
<feature type="region of interest" description="Disordered" evidence="5">
    <location>
        <begin position="1"/>
        <end position="39"/>
    </location>
</feature>
<feature type="domain" description="Major facilitator superfamily (MFS) profile" evidence="7">
    <location>
        <begin position="50"/>
        <end position="460"/>
    </location>
</feature>
<comment type="subcellular location">
    <subcellularLocation>
        <location evidence="1">Cell membrane</location>
        <topology evidence="1">Multi-pass membrane protein</topology>
    </subcellularLocation>
</comment>
<evidence type="ECO:0000259" key="7">
    <source>
        <dbReference type="PROSITE" id="PS50850"/>
    </source>
</evidence>
<evidence type="ECO:0000313" key="9">
    <source>
        <dbReference type="Proteomes" id="UP000181956"/>
    </source>
</evidence>
<feature type="transmembrane region" description="Helical" evidence="6">
    <location>
        <begin position="350"/>
        <end position="368"/>
    </location>
</feature>
<dbReference type="SUPFAM" id="SSF103473">
    <property type="entry name" value="MFS general substrate transporter"/>
    <property type="match status" value="1"/>
</dbReference>
<dbReference type="PROSITE" id="PS50850">
    <property type="entry name" value="MFS"/>
    <property type="match status" value="1"/>
</dbReference>
<keyword evidence="4 6" id="KW-0472">Membrane</keyword>
<dbReference type="InterPro" id="IPR020846">
    <property type="entry name" value="MFS_dom"/>
</dbReference>
<feature type="transmembrane region" description="Helical" evidence="6">
    <location>
        <begin position="47"/>
        <end position="76"/>
    </location>
</feature>
<keyword evidence="2 6" id="KW-0812">Transmembrane</keyword>
<proteinExistence type="predicted"/>
<dbReference type="GO" id="GO:0022857">
    <property type="term" value="F:transmembrane transporter activity"/>
    <property type="evidence" value="ECO:0007669"/>
    <property type="project" value="InterPro"/>
</dbReference>
<dbReference type="InterPro" id="IPR036259">
    <property type="entry name" value="MFS_trans_sf"/>
</dbReference>
<dbReference type="InterPro" id="IPR011701">
    <property type="entry name" value="MFS"/>
</dbReference>
<dbReference type="GO" id="GO:0005886">
    <property type="term" value="C:plasma membrane"/>
    <property type="evidence" value="ECO:0007669"/>
    <property type="project" value="UniProtKB-SubCell"/>
</dbReference>
<dbReference type="RefSeq" id="WP_172829607.1">
    <property type="nucleotide sequence ID" value="NZ_LT629742.1"/>
</dbReference>
<keyword evidence="3 6" id="KW-1133">Transmembrane helix</keyword>
<feature type="transmembrane region" description="Helical" evidence="6">
    <location>
        <begin position="285"/>
        <end position="305"/>
    </location>
</feature>
<dbReference type="PANTHER" id="PTHR23534">
    <property type="entry name" value="MFS PERMEASE"/>
    <property type="match status" value="1"/>
</dbReference>
<evidence type="ECO:0000313" key="8">
    <source>
        <dbReference type="EMBL" id="SDR87289.1"/>
    </source>
</evidence>
<dbReference type="PANTHER" id="PTHR23534:SF1">
    <property type="entry name" value="MAJOR FACILITATOR SUPERFAMILY PROTEIN"/>
    <property type="match status" value="1"/>
</dbReference>
<evidence type="ECO:0000256" key="1">
    <source>
        <dbReference type="ARBA" id="ARBA00004651"/>
    </source>
</evidence>
<keyword evidence="9" id="KW-1185">Reference proteome</keyword>
<feature type="transmembrane region" description="Helical" evidence="6">
    <location>
        <begin position="374"/>
        <end position="396"/>
    </location>
</feature>
<organism evidence="8 9">
    <name type="scientific">Microterricola viridarii</name>
    <dbReference type="NCBI Taxonomy" id="412690"/>
    <lineage>
        <taxon>Bacteria</taxon>
        <taxon>Bacillati</taxon>
        <taxon>Actinomycetota</taxon>
        <taxon>Actinomycetes</taxon>
        <taxon>Micrococcales</taxon>
        <taxon>Microbacteriaceae</taxon>
        <taxon>Microterricola</taxon>
    </lineage>
</organism>
<name>A0A1H1MMU9_9MICO</name>
<feature type="transmembrane region" description="Helical" evidence="6">
    <location>
        <begin position="114"/>
        <end position="133"/>
    </location>
</feature>
<dbReference type="STRING" id="412690.SAMN04489834_0421"/>
<feature type="transmembrane region" description="Helical" evidence="6">
    <location>
        <begin position="317"/>
        <end position="338"/>
    </location>
</feature>
<sequence length="463" mass="46129">MSANTGQPAQHAGPASSGTSFGTSFGTTSGAPAGAARRNRRFSRRRGWVPLTILIVNQLLAGVGVASGIAVGGVLARELTGAVTLAGLAQTASVLGAGLVAIPMARLATRVGRHWALASGYALAVLGAVLILAAAASGILPLLFLGLGAFGAASAAGLQARFAATEVAAPGYEARSMSLVLWATTIGSVAGPNLSTIGAQVGTALGMEPLAGPFLFSAVAFAAASLLAALLLRTPPAGALAADAAEKGAAASVGDAGNPQQPAQPAQPAVRTLDALRIAMRQPRAAVGVLAIVCSHTVMVGVMVMTPVSMHEHGLSLGLQSLVISIHIFGMYGASPLMGWMADRWGSERVIALAVALFTVAALIGITVPSDNMIAVPIALGLLGLGWSAGMIGGSAQLTQAVDREVRVPLQGATDAAMNLAAASSAALSGVILAWGGFPALNALALLVLVPLVLFALRARRVG</sequence>
<dbReference type="AlphaFoldDB" id="A0A1H1MMU9"/>
<feature type="transmembrane region" description="Helical" evidence="6">
    <location>
        <begin position="179"/>
        <end position="198"/>
    </location>
</feature>
<evidence type="ECO:0000256" key="6">
    <source>
        <dbReference type="SAM" id="Phobius"/>
    </source>
</evidence>
<feature type="compositionally biased region" description="Low complexity" evidence="5">
    <location>
        <begin position="12"/>
        <end position="36"/>
    </location>
</feature>
<feature type="transmembrane region" description="Helical" evidence="6">
    <location>
        <begin position="139"/>
        <end position="158"/>
    </location>
</feature>
<gene>
    <name evidence="8" type="ORF">SAMN04489834_0421</name>
</gene>
<evidence type="ECO:0000256" key="5">
    <source>
        <dbReference type="SAM" id="MobiDB-lite"/>
    </source>
</evidence>
<evidence type="ECO:0000256" key="2">
    <source>
        <dbReference type="ARBA" id="ARBA00022692"/>
    </source>
</evidence>
<dbReference type="EMBL" id="LT629742">
    <property type="protein sequence ID" value="SDR87289.1"/>
    <property type="molecule type" value="Genomic_DNA"/>
</dbReference>
<reference evidence="9" key="1">
    <citation type="submission" date="2016-10" db="EMBL/GenBank/DDBJ databases">
        <authorList>
            <person name="Varghese N."/>
            <person name="Submissions S."/>
        </authorList>
    </citation>
    <scope>NUCLEOTIDE SEQUENCE [LARGE SCALE GENOMIC DNA]</scope>
    <source>
        <strain evidence="9">DSM 21772</strain>
    </source>
</reference>
<feature type="transmembrane region" description="Helical" evidence="6">
    <location>
        <begin position="82"/>
        <end position="102"/>
    </location>
</feature>
<evidence type="ECO:0000256" key="3">
    <source>
        <dbReference type="ARBA" id="ARBA00022989"/>
    </source>
</evidence>
<feature type="transmembrane region" description="Helical" evidence="6">
    <location>
        <begin position="416"/>
        <end position="435"/>
    </location>
</feature>
<accession>A0A1H1MMU9</accession>
<protein>
    <submittedName>
        <fullName evidence="8">Predicted arabinose efflux permease, MFS family</fullName>
    </submittedName>
</protein>
<dbReference type="Proteomes" id="UP000181956">
    <property type="component" value="Chromosome I"/>
</dbReference>
<evidence type="ECO:0000256" key="4">
    <source>
        <dbReference type="ARBA" id="ARBA00023136"/>
    </source>
</evidence>